<proteinExistence type="predicted"/>
<gene>
    <name evidence="1" type="ORF">KI688_012926</name>
</gene>
<sequence length="191" mass="21057">MVSGINLLGDGATQTFAAAAATRATTSTNSRIPLPSIKGRDVALDEEWPNGLASLHKMLCKYIEKQVQNKILIPPQEAFEAGGTEKLTDVVEAALGVETSARMKGVATSPLKRRILDAVRHIGELTSKATRRQRLLMQQEYDVDAGSATYGMKLDLQCRAEEHELNNSEFKVDDASEEQVEVQYRKNLRVN</sequence>
<accession>A0A9P8BSE2</accession>
<evidence type="ECO:0000313" key="2">
    <source>
        <dbReference type="Proteomes" id="UP000707451"/>
    </source>
</evidence>
<comment type="caution">
    <text evidence="1">The sequence shown here is derived from an EMBL/GenBank/DDBJ whole genome shotgun (WGS) entry which is preliminary data.</text>
</comment>
<name>A0A9P8BSE2_9FUNG</name>
<evidence type="ECO:0000313" key="1">
    <source>
        <dbReference type="EMBL" id="KAG9067014.1"/>
    </source>
</evidence>
<keyword evidence="2" id="KW-1185">Reference proteome</keyword>
<protein>
    <submittedName>
        <fullName evidence="1">Uncharacterized protein</fullName>
    </submittedName>
</protein>
<organism evidence="1 2">
    <name type="scientific">Linnemannia hyalina</name>
    <dbReference type="NCBI Taxonomy" id="64524"/>
    <lineage>
        <taxon>Eukaryota</taxon>
        <taxon>Fungi</taxon>
        <taxon>Fungi incertae sedis</taxon>
        <taxon>Mucoromycota</taxon>
        <taxon>Mortierellomycotina</taxon>
        <taxon>Mortierellomycetes</taxon>
        <taxon>Mortierellales</taxon>
        <taxon>Mortierellaceae</taxon>
        <taxon>Linnemannia</taxon>
    </lineage>
</organism>
<dbReference type="Proteomes" id="UP000707451">
    <property type="component" value="Unassembled WGS sequence"/>
</dbReference>
<dbReference type="AlphaFoldDB" id="A0A9P8BSE2"/>
<dbReference type="EMBL" id="JAHRHY010000009">
    <property type="protein sequence ID" value="KAG9067014.1"/>
    <property type="molecule type" value="Genomic_DNA"/>
</dbReference>
<reference evidence="1" key="1">
    <citation type="submission" date="2021-06" db="EMBL/GenBank/DDBJ databases">
        <title>Genome Sequence of Mortierella hyaline Strain SCG-10, a Cold-Adapted, Nitrate-Reducing Fungus Isolated from Soil in Minnesota, USA.</title>
        <authorList>
            <person name="Aldossari N."/>
        </authorList>
    </citation>
    <scope>NUCLEOTIDE SEQUENCE</scope>
    <source>
        <strain evidence="1">SCG-10</strain>
    </source>
</reference>
<dbReference type="OrthoDB" id="2435513at2759"/>